<evidence type="ECO:0000259" key="28">
    <source>
        <dbReference type="PROSITE" id="PS51671"/>
    </source>
</evidence>
<comment type="pathway">
    <text evidence="3">Amino-acid biosynthesis; L-methionine biosynthesis via de novo pathway; L-homoserine from L-aspartate: step 1/3.</text>
</comment>
<dbReference type="InterPro" id="IPR054352">
    <property type="entry name" value="ACT_Aspartokinase"/>
</dbReference>
<dbReference type="PANTHER" id="PTHR43070">
    <property type="match status" value="1"/>
</dbReference>
<evidence type="ECO:0000256" key="15">
    <source>
        <dbReference type="ARBA" id="ARBA00022777"/>
    </source>
</evidence>
<evidence type="ECO:0000256" key="14">
    <source>
        <dbReference type="ARBA" id="ARBA00022741"/>
    </source>
</evidence>
<evidence type="ECO:0000256" key="26">
    <source>
        <dbReference type="ARBA" id="ARBA00048841"/>
    </source>
</evidence>
<dbReference type="FunFam" id="3.30.360.10:FF:000006">
    <property type="entry name" value="Bifunctional aspartokinase/homoserine dehydrogenase"/>
    <property type="match status" value="1"/>
</dbReference>
<sequence length="812" mass="88332">MPKMKVLKFGGTSVGSAENIRKVKEIVKSQSDDAVVVVSALGGITDKILNAAKMAILGTDYFNTELTAIRERHEAVVEQLFEGERKEEVKEQVSQLLDELERVIIGVSMIGELTDKTLDKIGGFGERLSSYIISEFIEEASWIDSSKLIKTDSNYGKAQVNFSLTNTLIKAALGEFKGVCIAPGFVASNAEGEYTTLGRGGSDYTAAIYAAALDVSVLEIWTDVDGFMTADPRVISKAYVIESLSYAEAMELSHFGAKVIYPPTILPVYKKGIPTYIKNTMNPQAPGSLITSSQANGKDHPIKGISSISNISLITVQGLGMVGVTGISMRLFSALALQNINVILISQASSENSISIAVDTAKAGVAEHAIRAEFEREIQNGRINKVEVESDLSIVAIVGENMKHSTGIAGKLFNTIGKNGVNIIAIAQGASELNISWVVKNSDLRKTLNVVHESFFLSENVEVNVFLLGIGLVGGNLLNQIQQQQEKLLKQNHLKIKLVGVANSRKMLLDREGISIEGFKERLDAEGLSSGLPAYKDAIIDMNIYNSVFVDCTASNDSPIVYADLLNANVSIVTANKVAASSDYDNYKKLKSIAQKKGVKFLFETNVGAGLPIINTLNDLVNSGDKILKIEAVLSGTLNFIFNTIAADVPLSKTIQLAKEQGYSEPDPRIDLSGIDVVRKLLILVRESGYKIEKEDVKINTFIPDEYFNGSIDDFWANISKVDADFEKRRQVLEAENKCWRFVAKYENGHSEVGLQEVAQGHPFFDLQGSNNLVMFTSERYNEFPMIIKGYGAGAAVTAAGVFADIIRVSNI</sequence>
<dbReference type="Pfam" id="PF22468">
    <property type="entry name" value="ACT_9"/>
    <property type="match status" value="2"/>
</dbReference>
<dbReference type="GO" id="GO:0009089">
    <property type="term" value="P:lysine biosynthetic process via diaminopimelate"/>
    <property type="evidence" value="ECO:0007669"/>
    <property type="project" value="UniProtKB-UniPathway"/>
</dbReference>
<evidence type="ECO:0000256" key="22">
    <source>
        <dbReference type="ARBA" id="ARBA00023167"/>
    </source>
</evidence>
<evidence type="ECO:0000256" key="20">
    <source>
        <dbReference type="ARBA" id="ARBA00023053"/>
    </source>
</evidence>
<feature type="domain" description="ACT" evidence="28">
    <location>
        <begin position="316"/>
        <end position="397"/>
    </location>
</feature>
<dbReference type="RefSeq" id="WP_245994866.1">
    <property type="nucleotide sequence ID" value="NZ_RAPN01000001.1"/>
</dbReference>
<keyword evidence="16" id="KW-0067">ATP-binding</keyword>
<proteinExistence type="inferred from homology"/>
<dbReference type="GO" id="GO:0004412">
    <property type="term" value="F:homoserine dehydrogenase activity"/>
    <property type="evidence" value="ECO:0007669"/>
    <property type="project" value="UniProtKB-EC"/>
</dbReference>
<dbReference type="InterPro" id="IPR002912">
    <property type="entry name" value="ACT_dom"/>
</dbReference>
<evidence type="ECO:0000256" key="25">
    <source>
        <dbReference type="ARBA" id="ARBA00048561"/>
    </source>
</evidence>
<accession>A0A419W5R1</accession>
<evidence type="ECO:0000256" key="7">
    <source>
        <dbReference type="ARBA" id="ARBA00007952"/>
    </source>
</evidence>
<comment type="pathway">
    <text evidence="4">Amino-acid biosynthesis; L-threonine biosynthesis; L-threonine from L-aspartate: step 3/5.</text>
</comment>
<dbReference type="InterPro" id="IPR005106">
    <property type="entry name" value="Asp/hSer_DH_NAD-bd"/>
</dbReference>
<reference evidence="29 30" key="1">
    <citation type="submission" date="2018-09" db="EMBL/GenBank/DDBJ databases">
        <title>Genomic Encyclopedia of Archaeal and Bacterial Type Strains, Phase II (KMG-II): from individual species to whole genera.</title>
        <authorList>
            <person name="Goeker M."/>
        </authorList>
    </citation>
    <scope>NUCLEOTIDE SEQUENCE [LARGE SCALE GENOMIC DNA]</scope>
    <source>
        <strain evidence="29 30">DSM 27148</strain>
    </source>
</reference>
<dbReference type="InterPro" id="IPR036291">
    <property type="entry name" value="NAD(P)-bd_dom_sf"/>
</dbReference>
<dbReference type="SUPFAM" id="SSF51735">
    <property type="entry name" value="NAD(P)-binding Rossmann-fold domains"/>
    <property type="match status" value="1"/>
</dbReference>
<dbReference type="InterPro" id="IPR001342">
    <property type="entry name" value="HDH_cat"/>
</dbReference>
<dbReference type="NCBIfam" id="NF006959">
    <property type="entry name" value="PRK09436.1"/>
    <property type="match status" value="1"/>
</dbReference>
<comment type="catalytic activity">
    <reaction evidence="27">
        <text>L-homoserine + NAD(+) = L-aspartate 4-semialdehyde + NADH + H(+)</text>
        <dbReference type="Rhea" id="RHEA:15757"/>
        <dbReference type="ChEBI" id="CHEBI:15378"/>
        <dbReference type="ChEBI" id="CHEBI:57476"/>
        <dbReference type="ChEBI" id="CHEBI:57540"/>
        <dbReference type="ChEBI" id="CHEBI:57945"/>
        <dbReference type="ChEBI" id="CHEBI:537519"/>
        <dbReference type="EC" id="1.1.1.3"/>
    </reaction>
    <physiologicalReaction direction="right-to-left" evidence="27">
        <dbReference type="Rhea" id="RHEA:15759"/>
    </physiologicalReaction>
</comment>
<keyword evidence="15 29" id="KW-0418">Kinase</keyword>
<dbReference type="GO" id="GO:0050661">
    <property type="term" value="F:NADP binding"/>
    <property type="evidence" value="ECO:0007669"/>
    <property type="project" value="InterPro"/>
</dbReference>
<dbReference type="FunFam" id="3.30.2130.10:FF:000001">
    <property type="entry name" value="Bifunctional aspartokinase/homoserine dehydrogenase"/>
    <property type="match status" value="1"/>
</dbReference>
<dbReference type="Pfam" id="PF00696">
    <property type="entry name" value="AA_kinase"/>
    <property type="match status" value="1"/>
</dbReference>
<dbReference type="PROSITE" id="PS51671">
    <property type="entry name" value="ACT"/>
    <property type="match status" value="1"/>
</dbReference>
<dbReference type="NCBIfam" id="TIGR00657">
    <property type="entry name" value="asp_kinases"/>
    <property type="match status" value="1"/>
</dbReference>
<keyword evidence="20" id="KW-0915">Sodium</keyword>
<evidence type="ECO:0000256" key="11">
    <source>
        <dbReference type="ARBA" id="ARBA00022679"/>
    </source>
</evidence>
<keyword evidence="23" id="KW-0511">Multifunctional enzyme</keyword>
<dbReference type="GO" id="GO:0004072">
    <property type="term" value="F:aspartate kinase activity"/>
    <property type="evidence" value="ECO:0007669"/>
    <property type="project" value="UniProtKB-EC"/>
</dbReference>
<comment type="subunit">
    <text evidence="9">Homotetramer.</text>
</comment>
<dbReference type="SUPFAM" id="SSF55021">
    <property type="entry name" value="ACT-like"/>
    <property type="match status" value="2"/>
</dbReference>
<dbReference type="SUPFAM" id="SSF53633">
    <property type="entry name" value="Carbamate kinase-like"/>
    <property type="match status" value="1"/>
</dbReference>
<comment type="pathway">
    <text evidence="2">Amino-acid biosynthesis; L-lysine biosynthesis via DAP pathway; (S)-tetrahydrodipicolinate from L-aspartate: step 1/4.</text>
</comment>
<evidence type="ECO:0000256" key="6">
    <source>
        <dbReference type="ARBA" id="ARBA00005139"/>
    </source>
</evidence>
<dbReference type="Pfam" id="PF03447">
    <property type="entry name" value="NAD_binding_3"/>
    <property type="match status" value="1"/>
</dbReference>
<protein>
    <submittedName>
        <fullName evidence="29">Aspartate kinase</fullName>
    </submittedName>
</protein>
<evidence type="ECO:0000256" key="8">
    <source>
        <dbReference type="ARBA" id="ARBA00010046"/>
    </source>
</evidence>
<comment type="similarity">
    <text evidence="7">In the C-terminal section; belongs to the homoserine dehydrogenase family.</text>
</comment>
<keyword evidence="10" id="KW-0028">Amino-acid biosynthesis</keyword>
<keyword evidence="12" id="KW-0791">Threonine biosynthesis</keyword>
<evidence type="ECO:0000256" key="24">
    <source>
        <dbReference type="ARBA" id="ARBA00044938"/>
    </source>
</evidence>
<dbReference type="Proteomes" id="UP000283387">
    <property type="component" value="Unassembled WGS sequence"/>
</dbReference>
<dbReference type="GO" id="GO:0009090">
    <property type="term" value="P:homoserine biosynthetic process"/>
    <property type="evidence" value="ECO:0007669"/>
    <property type="project" value="UniProtKB-ARBA"/>
</dbReference>
<dbReference type="Gene3D" id="3.40.50.720">
    <property type="entry name" value="NAD(P)-binding Rossmann-like Domain"/>
    <property type="match status" value="1"/>
</dbReference>
<evidence type="ECO:0000256" key="17">
    <source>
        <dbReference type="ARBA" id="ARBA00022857"/>
    </source>
</evidence>
<dbReference type="Gene3D" id="3.30.360.10">
    <property type="entry name" value="Dihydrodipicolinate Reductase, domain 2"/>
    <property type="match status" value="1"/>
</dbReference>
<dbReference type="CDD" id="cd04921">
    <property type="entry name" value="ACT_AKi-HSDH-ThrA-like_1"/>
    <property type="match status" value="1"/>
</dbReference>
<comment type="pathway">
    <text evidence="5">Amino-acid biosynthesis; L-methionine biosynthesis via de novo pathway; L-homoserine from L-aspartate: step 3/3.</text>
</comment>
<dbReference type="Gene3D" id="3.30.2130.10">
    <property type="entry name" value="VC0802-like"/>
    <property type="match status" value="1"/>
</dbReference>
<keyword evidence="18" id="KW-0560">Oxidoreductase</keyword>
<dbReference type="GO" id="GO:0046872">
    <property type="term" value="F:metal ion binding"/>
    <property type="evidence" value="ECO:0007669"/>
    <property type="project" value="UniProtKB-KW"/>
</dbReference>
<evidence type="ECO:0000256" key="23">
    <source>
        <dbReference type="ARBA" id="ARBA00023268"/>
    </source>
</evidence>
<keyword evidence="17" id="KW-0521">NADP</keyword>
<dbReference type="Gene3D" id="1.20.120.1320">
    <property type="entry name" value="Aspartokinase, catalytic domain"/>
    <property type="match status" value="1"/>
</dbReference>
<name>A0A419W5R1_9BACT</name>
<keyword evidence="13" id="KW-0479">Metal-binding</keyword>
<comment type="catalytic activity">
    <reaction evidence="26">
        <text>L-homoserine + NADP(+) = L-aspartate 4-semialdehyde + NADPH + H(+)</text>
        <dbReference type="Rhea" id="RHEA:15761"/>
        <dbReference type="ChEBI" id="CHEBI:15378"/>
        <dbReference type="ChEBI" id="CHEBI:57476"/>
        <dbReference type="ChEBI" id="CHEBI:57783"/>
        <dbReference type="ChEBI" id="CHEBI:58349"/>
        <dbReference type="ChEBI" id="CHEBI:537519"/>
        <dbReference type="EC" id="1.1.1.3"/>
    </reaction>
    <physiologicalReaction direction="right-to-left" evidence="26">
        <dbReference type="Rhea" id="RHEA:15763"/>
    </physiologicalReaction>
</comment>
<dbReference type="EMBL" id="RAPN01000001">
    <property type="protein sequence ID" value="RKD90787.1"/>
    <property type="molecule type" value="Genomic_DNA"/>
</dbReference>
<keyword evidence="21" id="KW-0457">Lysine biosynthesis</keyword>
<evidence type="ECO:0000313" key="30">
    <source>
        <dbReference type="Proteomes" id="UP000283387"/>
    </source>
</evidence>
<keyword evidence="19" id="KW-0520">NAD</keyword>
<evidence type="ECO:0000256" key="12">
    <source>
        <dbReference type="ARBA" id="ARBA00022697"/>
    </source>
</evidence>
<evidence type="ECO:0000256" key="27">
    <source>
        <dbReference type="ARBA" id="ARBA00049031"/>
    </source>
</evidence>
<dbReference type="GO" id="GO:0009086">
    <property type="term" value="P:methionine biosynthetic process"/>
    <property type="evidence" value="ECO:0007669"/>
    <property type="project" value="UniProtKB-KW"/>
</dbReference>
<evidence type="ECO:0000256" key="3">
    <source>
        <dbReference type="ARBA" id="ARBA00004986"/>
    </source>
</evidence>
<keyword evidence="22" id="KW-0486">Methionine biosynthesis</keyword>
<dbReference type="InterPro" id="IPR001048">
    <property type="entry name" value="Asp/Glu/Uridylate_kinase"/>
</dbReference>
<dbReference type="GO" id="GO:0005524">
    <property type="term" value="F:ATP binding"/>
    <property type="evidence" value="ECO:0007669"/>
    <property type="project" value="UniProtKB-KW"/>
</dbReference>
<evidence type="ECO:0000256" key="5">
    <source>
        <dbReference type="ARBA" id="ARBA00005062"/>
    </source>
</evidence>
<evidence type="ECO:0000256" key="19">
    <source>
        <dbReference type="ARBA" id="ARBA00023027"/>
    </source>
</evidence>
<comment type="catalytic activity">
    <reaction evidence="25">
        <text>L-aspartate + ATP = 4-phospho-L-aspartate + ADP</text>
        <dbReference type="Rhea" id="RHEA:23776"/>
        <dbReference type="ChEBI" id="CHEBI:29991"/>
        <dbReference type="ChEBI" id="CHEBI:30616"/>
        <dbReference type="ChEBI" id="CHEBI:57535"/>
        <dbReference type="ChEBI" id="CHEBI:456216"/>
        <dbReference type="EC" id="2.7.2.4"/>
    </reaction>
    <physiologicalReaction direction="left-to-right" evidence="25">
        <dbReference type="Rhea" id="RHEA:23777"/>
    </physiologicalReaction>
</comment>
<dbReference type="InterPro" id="IPR042199">
    <property type="entry name" value="AsparK_Bifunc_asparK/hSer_DH"/>
</dbReference>
<dbReference type="InterPro" id="IPR001341">
    <property type="entry name" value="Asp_kinase"/>
</dbReference>
<dbReference type="InterPro" id="IPR011147">
    <property type="entry name" value="Bifunc_Aspkin/hSer_DH"/>
</dbReference>
<evidence type="ECO:0000256" key="21">
    <source>
        <dbReference type="ARBA" id="ARBA00023154"/>
    </source>
</evidence>
<comment type="cofactor">
    <cofactor evidence="1">
        <name>a metal cation</name>
        <dbReference type="ChEBI" id="CHEBI:25213"/>
    </cofactor>
</comment>
<evidence type="ECO:0000256" key="13">
    <source>
        <dbReference type="ARBA" id="ARBA00022723"/>
    </source>
</evidence>
<evidence type="ECO:0000256" key="1">
    <source>
        <dbReference type="ARBA" id="ARBA00001920"/>
    </source>
</evidence>
<evidence type="ECO:0000256" key="9">
    <source>
        <dbReference type="ARBA" id="ARBA00011881"/>
    </source>
</evidence>
<comment type="caution">
    <text evidence="29">The sequence shown here is derived from an EMBL/GenBank/DDBJ whole genome shotgun (WGS) entry which is preliminary data.</text>
</comment>
<dbReference type="SUPFAM" id="SSF55347">
    <property type="entry name" value="Glyceraldehyde-3-phosphate dehydrogenase-like, C-terminal domain"/>
    <property type="match status" value="1"/>
</dbReference>
<dbReference type="InterPro" id="IPR045865">
    <property type="entry name" value="ACT-like_dom_sf"/>
</dbReference>
<dbReference type="UniPathway" id="UPA00034">
    <property type="reaction ID" value="UER00015"/>
</dbReference>
<dbReference type="GO" id="GO:0009088">
    <property type="term" value="P:threonine biosynthetic process"/>
    <property type="evidence" value="ECO:0007669"/>
    <property type="project" value="UniProtKB-UniPathway"/>
</dbReference>
<evidence type="ECO:0000313" key="29">
    <source>
        <dbReference type="EMBL" id="RKD90787.1"/>
    </source>
</evidence>
<dbReference type="PANTHER" id="PTHR43070:SF3">
    <property type="entry name" value="HOMOSERINE DEHYDROGENASE"/>
    <property type="match status" value="1"/>
</dbReference>
<dbReference type="InterPro" id="IPR019811">
    <property type="entry name" value="HDH_CS"/>
</dbReference>
<dbReference type="AlphaFoldDB" id="A0A419W5R1"/>
<dbReference type="UniPathway" id="UPA00051">
    <property type="reaction ID" value="UER00462"/>
</dbReference>
<dbReference type="PROSITE" id="PS00324">
    <property type="entry name" value="ASPARTOKINASE"/>
    <property type="match status" value="1"/>
</dbReference>
<dbReference type="InterPro" id="IPR049638">
    <property type="entry name" value="AK-HD"/>
</dbReference>
<dbReference type="InterPro" id="IPR018042">
    <property type="entry name" value="Aspartate_kinase_CS"/>
</dbReference>
<keyword evidence="11" id="KW-0808">Transferase</keyword>
<keyword evidence="30" id="KW-1185">Reference proteome</keyword>
<evidence type="ECO:0000256" key="4">
    <source>
        <dbReference type="ARBA" id="ARBA00005056"/>
    </source>
</evidence>
<dbReference type="Pfam" id="PF00742">
    <property type="entry name" value="Homoserine_dh"/>
    <property type="match status" value="1"/>
</dbReference>
<evidence type="ECO:0000256" key="16">
    <source>
        <dbReference type="ARBA" id="ARBA00022840"/>
    </source>
</evidence>
<organism evidence="29 30">
    <name type="scientific">Mangrovibacterium diazotrophicum</name>
    <dbReference type="NCBI Taxonomy" id="1261403"/>
    <lineage>
        <taxon>Bacteria</taxon>
        <taxon>Pseudomonadati</taxon>
        <taxon>Bacteroidota</taxon>
        <taxon>Bacteroidia</taxon>
        <taxon>Marinilabiliales</taxon>
        <taxon>Prolixibacteraceae</taxon>
        <taxon>Mangrovibacterium</taxon>
    </lineage>
</organism>
<keyword evidence="14" id="KW-0547">Nucleotide-binding</keyword>
<dbReference type="PIRSF" id="PIRSF000727">
    <property type="entry name" value="ThrA"/>
    <property type="match status" value="1"/>
</dbReference>
<gene>
    <name evidence="29" type="ORF">BC643_1130</name>
</gene>
<dbReference type="PROSITE" id="PS01042">
    <property type="entry name" value="HOMOSER_DHGENASE"/>
    <property type="match status" value="1"/>
</dbReference>
<dbReference type="Gene3D" id="3.40.1160.10">
    <property type="entry name" value="Acetylglutamate kinase-like"/>
    <property type="match status" value="1"/>
</dbReference>
<dbReference type="InterPro" id="IPR036393">
    <property type="entry name" value="AceGlu_kinase-like_sf"/>
</dbReference>
<evidence type="ECO:0000256" key="10">
    <source>
        <dbReference type="ARBA" id="ARBA00022605"/>
    </source>
</evidence>
<comment type="similarity">
    <text evidence="8">In the N-terminal section; belongs to the aspartokinase family.</text>
</comment>
<dbReference type="UniPathway" id="UPA00050">
    <property type="reaction ID" value="UER00063"/>
</dbReference>
<evidence type="ECO:0000256" key="2">
    <source>
        <dbReference type="ARBA" id="ARBA00004766"/>
    </source>
</evidence>
<comment type="function">
    <text evidence="24">Bifunctional aspartate kinase and homoserine dehydrogenase that catalyzes the first and the third steps toward the synthesis of lysine, methionine and threonine from aspartate.</text>
</comment>
<dbReference type="CDD" id="cd04243">
    <property type="entry name" value="AAK_AK-HSDH-like"/>
    <property type="match status" value="1"/>
</dbReference>
<comment type="pathway">
    <text evidence="6">Amino-acid biosynthesis; L-threonine biosynthesis; L-threonine from L-aspartate: step 1/5.</text>
</comment>
<evidence type="ECO:0000256" key="18">
    <source>
        <dbReference type="ARBA" id="ARBA00023002"/>
    </source>
</evidence>